<feature type="region of interest" description="Disordered" evidence="1">
    <location>
        <begin position="383"/>
        <end position="412"/>
    </location>
</feature>
<dbReference type="OrthoDB" id="2687876at2759"/>
<feature type="region of interest" description="Disordered" evidence="1">
    <location>
        <begin position="489"/>
        <end position="582"/>
    </location>
</feature>
<sequence>MQTTSAINCSSDKSVLNPGSNFFKQLQNLFFSEPKTSSQSSSYLPTPQSSFGSSFLDLQHVIDTLSSQTTWEPERSPSPVPEQPDITNSSNIFQRLYIPSGKWKWTMDHDIVDESCTFLSATAICSTYFKQGHVAGRNLKYICKSWETNTQLDNTFYSELALYKKQLKSLQGKCVPSVIGVFSGPGVLNVAMESPHSSFWIEASADMPLSLKQRCVDAIAGIHSCGVFHGDIQLRHMLIGGDARVTIVDFQDSAALEPNEKVFLSPATEADLKKEMRKVKVKLDFPGARLYETEKRERCLKRNKHNGDEVRKTILKPSYVPQLEEALEDDVSNPSILDMQEWQDWVAGPSLPRLFIVPRQSLQKRQEAYEAFLASLDSLSTQNESASVPFDDKPNGGPSSPNEQAQTELRERKVPLTELVESVHRPTLDLLTQSRPLGSSTILDNKGMHETHNTLDLVPPGLDPFPSPPQTVVSDHPAFLRVLAEFPAQSPVDPLPSKTRQPLNTETTQPHRSWLTRKRTASSGSQDSERPIKRTRLDDEGSGSNALFTTATRTSSLSSGPTASLLPTDSDSSSPSSSSKSIVQSNLGLGAYEWIPNLRYPSLPKAQKEEERNTWARVAMENLGNCALQELPHPDLIKLYPHHPRWAEPDVQVFLRRISRMENELAWTALQNPERRIAGPRHPRSLGNLKRSLREIQSNLEHSDAQIRGQEPSGPESETKYPVSVPSGNDVLNAYSQNRLSSPCDAPLALPRRVRFASPTTFQSNASYETTETPHTPTHCRQSWYQKPFSLLTQVFNWV</sequence>
<name>A0A9W9DVK4_9AGAR</name>
<keyword evidence="3" id="KW-1185">Reference proteome</keyword>
<dbReference type="Proteomes" id="UP001150266">
    <property type="component" value="Unassembled WGS sequence"/>
</dbReference>
<feature type="compositionally biased region" description="Polar residues" evidence="1">
    <location>
        <begin position="542"/>
        <end position="562"/>
    </location>
</feature>
<accession>A0A9W9DVK4</accession>
<feature type="compositionally biased region" description="Low complexity" evidence="1">
    <location>
        <begin position="564"/>
        <end position="581"/>
    </location>
</feature>
<protein>
    <recommendedName>
        <fullName evidence="4">Protein kinase domain-containing protein</fullName>
    </recommendedName>
</protein>
<evidence type="ECO:0000256" key="1">
    <source>
        <dbReference type="SAM" id="MobiDB-lite"/>
    </source>
</evidence>
<feature type="compositionally biased region" description="Basic and acidic residues" evidence="1">
    <location>
        <begin position="527"/>
        <end position="539"/>
    </location>
</feature>
<feature type="compositionally biased region" description="Polar residues" evidence="1">
    <location>
        <begin position="397"/>
        <end position="407"/>
    </location>
</feature>
<dbReference type="SUPFAM" id="SSF56112">
    <property type="entry name" value="Protein kinase-like (PK-like)"/>
    <property type="match status" value="1"/>
</dbReference>
<dbReference type="InterPro" id="IPR011009">
    <property type="entry name" value="Kinase-like_dom_sf"/>
</dbReference>
<organism evidence="2 3">
    <name type="scientific">Lentinula aciculospora</name>
    <dbReference type="NCBI Taxonomy" id="153920"/>
    <lineage>
        <taxon>Eukaryota</taxon>
        <taxon>Fungi</taxon>
        <taxon>Dikarya</taxon>
        <taxon>Basidiomycota</taxon>
        <taxon>Agaricomycotina</taxon>
        <taxon>Agaricomycetes</taxon>
        <taxon>Agaricomycetidae</taxon>
        <taxon>Agaricales</taxon>
        <taxon>Marasmiineae</taxon>
        <taxon>Omphalotaceae</taxon>
        <taxon>Lentinula</taxon>
    </lineage>
</organism>
<reference evidence="2" key="1">
    <citation type="submission" date="2022-08" db="EMBL/GenBank/DDBJ databases">
        <title>A Global Phylogenomic Analysis of the Shiitake Genus Lentinula.</title>
        <authorList>
            <consortium name="DOE Joint Genome Institute"/>
            <person name="Sierra-Patev S."/>
            <person name="Min B."/>
            <person name="Naranjo-Ortiz M."/>
            <person name="Looney B."/>
            <person name="Konkel Z."/>
            <person name="Slot J.C."/>
            <person name="Sakamoto Y."/>
            <person name="Steenwyk J.L."/>
            <person name="Rokas A."/>
            <person name="Carro J."/>
            <person name="Camarero S."/>
            <person name="Ferreira P."/>
            <person name="Molpeceres G."/>
            <person name="Ruiz-Duenas F.J."/>
            <person name="Serrano A."/>
            <person name="Henrissat B."/>
            <person name="Drula E."/>
            <person name="Hughes K.W."/>
            <person name="Mata J.L."/>
            <person name="Ishikawa N.K."/>
            <person name="Vargas-Isla R."/>
            <person name="Ushijima S."/>
            <person name="Smith C.A."/>
            <person name="Ahrendt S."/>
            <person name="Andreopoulos W."/>
            <person name="He G."/>
            <person name="Labutti K."/>
            <person name="Lipzen A."/>
            <person name="Ng V."/>
            <person name="Riley R."/>
            <person name="Sandor L."/>
            <person name="Barry K."/>
            <person name="Martinez A.T."/>
            <person name="Xiao Y."/>
            <person name="Gibbons J.G."/>
            <person name="Terashima K."/>
            <person name="Grigoriev I.V."/>
            <person name="Hibbett D.S."/>
        </authorList>
    </citation>
    <scope>NUCLEOTIDE SEQUENCE</scope>
    <source>
        <strain evidence="2">JLM2183</strain>
    </source>
</reference>
<feature type="compositionally biased region" description="Polar residues" evidence="1">
    <location>
        <begin position="498"/>
        <end position="511"/>
    </location>
</feature>
<evidence type="ECO:0000313" key="2">
    <source>
        <dbReference type="EMBL" id="KAJ4486363.1"/>
    </source>
</evidence>
<evidence type="ECO:0000313" key="3">
    <source>
        <dbReference type="Proteomes" id="UP001150266"/>
    </source>
</evidence>
<feature type="region of interest" description="Disordered" evidence="1">
    <location>
        <begin position="700"/>
        <end position="723"/>
    </location>
</feature>
<evidence type="ECO:0008006" key="4">
    <source>
        <dbReference type="Google" id="ProtNLM"/>
    </source>
</evidence>
<dbReference type="AlphaFoldDB" id="A0A9W9DVK4"/>
<comment type="caution">
    <text evidence="2">The sequence shown here is derived from an EMBL/GenBank/DDBJ whole genome shotgun (WGS) entry which is preliminary data.</text>
</comment>
<dbReference type="EMBL" id="JAOTPV010000003">
    <property type="protein sequence ID" value="KAJ4486363.1"/>
    <property type="molecule type" value="Genomic_DNA"/>
</dbReference>
<gene>
    <name evidence="2" type="ORF">J3R30DRAFT_3697875</name>
</gene>
<proteinExistence type="predicted"/>